<dbReference type="PROSITE" id="PS51257">
    <property type="entry name" value="PROKAR_LIPOPROTEIN"/>
    <property type="match status" value="1"/>
</dbReference>
<dbReference type="AlphaFoldDB" id="A0AAE4CBR8"/>
<dbReference type="EMBL" id="JAVDYB010000001">
    <property type="protein sequence ID" value="MDR7278921.1"/>
    <property type="molecule type" value="Genomic_DNA"/>
</dbReference>
<feature type="transmembrane region" description="Helical" evidence="1">
    <location>
        <begin position="43"/>
        <end position="70"/>
    </location>
</feature>
<keyword evidence="3" id="KW-1185">Reference proteome</keyword>
<evidence type="ECO:0000313" key="2">
    <source>
        <dbReference type="EMBL" id="MDR7278921.1"/>
    </source>
</evidence>
<proteinExistence type="predicted"/>
<keyword evidence="1" id="KW-0472">Membrane</keyword>
<sequence length="83" mass="8438">MNVIARVALIDAPVQAKALVLAGAMTGCILALGLWNPPVLGQAILAAGAITAACVTGYYALGAALVTAAAPQRKTRLRARARR</sequence>
<evidence type="ECO:0000256" key="1">
    <source>
        <dbReference type="SAM" id="Phobius"/>
    </source>
</evidence>
<keyword evidence="1" id="KW-1133">Transmembrane helix</keyword>
<keyword evidence="1" id="KW-0812">Transmembrane</keyword>
<reference evidence="2" key="1">
    <citation type="submission" date="2023-07" db="EMBL/GenBank/DDBJ databases">
        <title>Sequencing the genomes of 1000 actinobacteria strains.</title>
        <authorList>
            <person name="Klenk H.-P."/>
        </authorList>
    </citation>
    <scope>NUCLEOTIDE SEQUENCE</scope>
    <source>
        <strain evidence="2">DSM 44707</strain>
    </source>
</reference>
<dbReference type="Proteomes" id="UP001183643">
    <property type="component" value="Unassembled WGS sequence"/>
</dbReference>
<organism evidence="2 3">
    <name type="scientific">Catenuloplanes atrovinosus</name>
    <dbReference type="NCBI Taxonomy" id="137266"/>
    <lineage>
        <taxon>Bacteria</taxon>
        <taxon>Bacillati</taxon>
        <taxon>Actinomycetota</taxon>
        <taxon>Actinomycetes</taxon>
        <taxon>Micromonosporales</taxon>
        <taxon>Micromonosporaceae</taxon>
        <taxon>Catenuloplanes</taxon>
    </lineage>
</organism>
<gene>
    <name evidence="2" type="ORF">J2S41_005699</name>
</gene>
<evidence type="ECO:0000313" key="3">
    <source>
        <dbReference type="Proteomes" id="UP001183643"/>
    </source>
</evidence>
<feature type="transmembrane region" description="Helical" evidence="1">
    <location>
        <begin position="18"/>
        <end position="37"/>
    </location>
</feature>
<accession>A0AAE4CBR8</accession>
<dbReference type="RefSeq" id="WP_310372129.1">
    <property type="nucleotide sequence ID" value="NZ_JAVDYB010000001.1"/>
</dbReference>
<protein>
    <submittedName>
        <fullName evidence="2">Uncharacterized protein</fullName>
    </submittedName>
</protein>
<comment type="caution">
    <text evidence="2">The sequence shown here is derived from an EMBL/GenBank/DDBJ whole genome shotgun (WGS) entry which is preliminary data.</text>
</comment>
<name>A0AAE4CBR8_9ACTN</name>